<dbReference type="RefSeq" id="WP_218323675.1">
    <property type="nucleotide sequence ID" value="NZ_JAEEGC010000190.1"/>
</dbReference>
<sequence length="48" mass="5464">MLTYNDKVCTLKVCSKTCKCTRDKHSTAEMGICKVFQKINMGIDYNLS</sequence>
<protein>
    <submittedName>
        <fullName evidence="1">Uncharacterized protein</fullName>
    </submittedName>
</protein>
<keyword evidence="2" id="KW-1185">Reference proteome</keyword>
<reference evidence="1" key="1">
    <citation type="submission" date="2020-12" db="EMBL/GenBank/DDBJ databases">
        <title>Clostridium thailandense sp. nov., a novel acetogenic bacterium isolated from peat land soil in Thailand.</title>
        <authorList>
            <person name="Chaikitkaew S."/>
            <person name="Birkeland N.K."/>
        </authorList>
    </citation>
    <scope>NUCLEOTIDE SEQUENCE</scope>
    <source>
        <strain evidence="1">PL3</strain>
    </source>
</reference>
<proteinExistence type="predicted"/>
<gene>
    <name evidence="1" type="ORF">I6U48_27355</name>
</gene>
<accession>A0A949TPH4</accession>
<dbReference type="AlphaFoldDB" id="A0A949TPH4"/>
<organism evidence="1 2">
    <name type="scientific">Clostridium thailandense</name>
    <dbReference type="NCBI Taxonomy" id="2794346"/>
    <lineage>
        <taxon>Bacteria</taxon>
        <taxon>Bacillati</taxon>
        <taxon>Bacillota</taxon>
        <taxon>Clostridia</taxon>
        <taxon>Eubacteriales</taxon>
        <taxon>Clostridiaceae</taxon>
        <taxon>Clostridium</taxon>
    </lineage>
</organism>
<name>A0A949TPH4_9CLOT</name>
<evidence type="ECO:0000313" key="1">
    <source>
        <dbReference type="EMBL" id="MBV7276594.1"/>
    </source>
</evidence>
<evidence type="ECO:0000313" key="2">
    <source>
        <dbReference type="Proteomes" id="UP000694308"/>
    </source>
</evidence>
<comment type="caution">
    <text evidence="1">The sequence shown here is derived from an EMBL/GenBank/DDBJ whole genome shotgun (WGS) entry which is preliminary data.</text>
</comment>
<dbReference type="Proteomes" id="UP000694308">
    <property type="component" value="Unassembled WGS sequence"/>
</dbReference>
<dbReference type="EMBL" id="JAEEGC010000190">
    <property type="protein sequence ID" value="MBV7276594.1"/>
    <property type="molecule type" value="Genomic_DNA"/>
</dbReference>